<comment type="caution">
    <text evidence="9">The sequence shown here is derived from an EMBL/GenBank/DDBJ whole genome shotgun (WGS) entry which is preliminary data.</text>
</comment>
<feature type="transmembrane region" description="Helical" evidence="8">
    <location>
        <begin position="30"/>
        <end position="56"/>
    </location>
</feature>
<feature type="transmembrane region" description="Helical" evidence="8">
    <location>
        <begin position="92"/>
        <end position="111"/>
    </location>
</feature>
<dbReference type="GO" id="GO:0005886">
    <property type="term" value="C:plasma membrane"/>
    <property type="evidence" value="ECO:0007669"/>
    <property type="project" value="UniProtKB-SubCell"/>
</dbReference>
<evidence type="ECO:0000256" key="6">
    <source>
        <dbReference type="ARBA" id="ARBA00022989"/>
    </source>
</evidence>
<evidence type="ECO:0000256" key="5">
    <source>
        <dbReference type="ARBA" id="ARBA00022692"/>
    </source>
</evidence>
<evidence type="ECO:0000256" key="4">
    <source>
        <dbReference type="ARBA" id="ARBA00022475"/>
    </source>
</evidence>
<dbReference type="PANTHER" id="PTHR30269:SF37">
    <property type="entry name" value="MEMBRANE TRANSPORTER PROTEIN"/>
    <property type="match status" value="1"/>
</dbReference>
<dbReference type="InterPro" id="IPR002781">
    <property type="entry name" value="TM_pro_TauE-like"/>
</dbReference>
<protein>
    <recommendedName>
        <fullName evidence="8">Probable membrane transporter protein</fullName>
    </recommendedName>
</protein>
<gene>
    <name evidence="9" type="ORF">HLI28_09445</name>
</gene>
<name>A0A849KGQ1_9MICO</name>
<feature type="transmembrane region" description="Helical" evidence="8">
    <location>
        <begin position="199"/>
        <end position="218"/>
    </location>
</feature>
<keyword evidence="6 8" id="KW-1133">Transmembrane helix</keyword>
<evidence type="ECO:0000313" key="10">
    <source>
        <dbReference type="Proteomes" id="UP000557204"/>
    </source>
</evidence>
<evidence type="ECO:0000313" key="9">
    <source>
        <dbReference type="EMBL" id="NNU27763.1"/>
    </source>
</evidence>
<keyword evidence="3" id="KW-0813">Transport</keyword>
<keyword evidence="4 8" id="KW-1003">Cell membrane</keyword>
<evidence type="ECO:0000256" key="8">
    <source>
        <dbReference type="RuleBase" id="RU363041"/>
    </source>
</evidence>
<accession>A0A849KGQ1</accession>
<dbReference type="AlphaFoldDB" id="A0A849KGQ1"/>
<reference evidence="9 10" key="1">
    <citation type="submission" date="2020-05" db="EMBL/GenBank/DDBJ databases">
        <title>Genome sequence of Isoptericola sp. JC619 isolated from Chilika lagoon, India.</title>
        <authorList>
            <person name="Kumar D."/>
            <person name="Appam K."/>
            <person name="Gandham S."/>
            <person name="Uppada J."/>
            <person name="Sasikala C."/>
            <person name="Venkata Ramana C."/>
        </authorList>
    </citation>
    <scope>NUCLEOTIDE SEQUENCE [LARGE SCALE GENOMIC DNA]</scope>
    <source>
        <strain evidence="9 10">JC619</strain>
    </source>
</reference>
<evidence type="ECO:0000256" key="2">
    <source>
        <dbReference type="ARBA" id="ARBA00009142"/>
    </source>
</evidence>
<proteinExistence type="inferred from homology"/>
<keyword evidence="7 8" id="KW-0472">Membrane</keyword>
<comment type="subcellular location">
    <subcellularLocation>
        <location evidence="1 8">Cell membrane</location>
        <topology evidence="1 8">Multi-pass membrane protein</topology>
    </subcellularLocation>
</comment>
<evidence type="ECO:0000256" key="7">
    <source>
        <dbReference type="ARBA" id="ARBA00023136"/>
    </source>
</evidence>
<organism evidence="9 10">
    <name type="scientific">Isoptericola sediminis</name>
    <dbReference type="NCBI Taxonomy" id="2733572"/>
    <lineage>
        <taxon>Bacteria</taxon>
        <taxon>Bacillati</taxon>
        <taxon>Actinomycetota</taxon>
        <taxon>Actinomycetes</taxon>
        <taxon>Micrococcales</taxon>
        <taxon>Promicromonosporaceae</taxon>
        <taxon>Isoptericola</taxon>
    </lineage>
</organism>
<feature type="transmembrane region" description="Helical" evidence="8">
    <location>
        <begin position="68"/>
        <end position="86"/>
    </location>
</feature>
<dbReference type="Proteomes" id="UP000557204">
    <property type="component" value="Unassembled WGS sequence"/>
</dbReference>
<dbReference type="Pfam" id="PF01925">
    <property type="entry name" value="TauE"/>
    <property type="match status" value="1"/>
</dbReference>
<feature type="transmembrane region" description="Helical" evidence="8">
    <location>
        <begin position="230"/>
        <end position="248"/>
    </location>
</feature>
<keyword evidence="10" id="KW-1185">Reference proteome</keyword>
<dbReference type="PANTHER" id="PTHR30269">
    <property type="entry name" value="TRANSMEMBRANE PROTEIN YFCA"/>
    <property type="match status" value="1"/>
</dbReference>
<dbReference type="RefSeq" id="WP_171247263.1">
    <property type="nucleotide sequence ID" value="NZ_JABFAJ010000017.1"/>
</dbReference>
<comment type="similarity">
    <text evidence="2 8">Belongs to the 4-toluene sulfonate uptake permease (TSUP) (TC 2.A.102) family.</text>
</comment>
<keyword evidence="5 8" id="KW-0812">Transmembrane</keyword>
<dbReference type="InterPro" id="IPR052017">
    <property type="entry name" value="TSUP"/>
</dbReference>
<sequence length="251" mass="25710">MLALLVLAILVGGVLQRVSGMGFGLVAGPFIVLIVGPLEGVLFVNLAGATASTLILGRVVRDVEWRKFAWLTLSSLVVTVPAALALREVSAPALEVTIGAFVVAAMTLAVVTTRLRREGRHPVDAAAGWPLAVTGTASGIGSVAAGIGGPPVAVYAVLSGWDPKRFAATAQPFFAANALAAMVAKLVLSDASFPSMAPWEWVVLMVSILAGLVVGDRLAPRVSATATRRVLIVLAYVGGVATLVRGLTGLL</sequence>
<evidence type="ECO:0000256" key="3">
    <source>
        <dbReference type="ARBA" id="ARBA00022448"/>
    </source>
</evidence>
<evidence type="ECO:0000256" key="1">
    <source>
        <dbReference type="ARBA" id="ARBA00004651"/>
    </source>
</evidence>
<dbReference type="EMBL" id="JABFAJ010000017">
    <property type="protein sequence ID" value="NNU27763.1"/>
    <property type="molecule type" value="Genomic_DNA"/>
</dbReference>